<evidence type="ECO:0000256" key="6">
    <source>
        <dbReference type="ARBA" id="ARBA00022989"/>
    </source>
</evidence>
<keyword evidence="8 11" id="KW-0472">Membrane</keyword>
<dbReference type="GO" id="GO:0005743">
    <property type="term" value="C:mitochondrial inner membrane"/>
    <property type="evidence" value="ECO:0007669"/>
    <property type="project" value="UniProtKB-SubCell"/>
</dbReference>
<evidence type="ECO:0000256" key="4">
    <source>
        <dbReference type="ARBA" id="ARBA00022792"/>
    </source>
</evidence>
<dbReference type="GO" id="GO:0032979">
    <property type="term" value="P:protein insertion into mitochondrial inner membrane from matrix"/>
    <property type="evidence" value="ECO:0007669"/>
    <property type="project" value="TreeGrafter"/>
</dbReference>
<feature type="non-terminal residue" evidence="13">
    <location>
        <position position="1"/>
    </location>
</feature>
<organism evidence="13">
    <name type="scientific">Bionectria ochroleuca</name>
    <name type="common">Gliocladium roseum</name>
    <dbReference type="NCBI Taxonomy" id="29856"/>
    <lineage>
        <taxon>Eukaryota</taxon>
        <taxon>Fungi</taxon>
        <taxon>Dikarya</taxon>
        <taxon>Ascomycota</taxon>
        <taxon>Pezizomycotina</taxon>
        <taxon>Sordariomycetes</taxon>
        <taxon>Hypocreomycetidae</taxon>
        <taxon>Hypocreales</taxon>
        <taxon>Bionectriaceae</taxon>
        <taxon>Clonostachys</taxon>
    </lineage>
</organism>
<feature type="region of interest" description="Disordered" evidence="10">
    <location>
        <begin position="60"/>
        <end position="87"/>
    </location>
</feature>
<evidence type="ECO:0000256" key="7">
    <source>
        <dbReference type="ARBA" id="ARBA00023128"/>
    </source>
</evidence>
<proteinExistence type="inferred from homology"/>
<protein>
    <recommendedName>
        <fullName evidence="12">Membrane insertase YidC/Oxa/ALB C-terminal domain-containing protein</fullName>
    </recommendedName>
</protein>
<dbReference type="PANTHER" id="PTHR12428:SF66">
    <property type="entry name" value="MITOCHONDRIAL INNER MEMBRANE PROTEIN OXA1L"/>
    <property type="match status" value="1"/>
</dbReference>
<keyword evidence="4" id="KW-0999">Mitochondrion inner membrane</keyword>
<evidence type="ECO:0000313" key="13">
    <source>
        <dbReference type="EMBL" id="CEO50205.1"/>
    </source>
</evidence>
<feature type="region of interest" description="Disordered" evidence="10">
    <location>
        <begin position="557"/>
        <end position="607"/>
    </location>
</feature>
<reference evidence="13" key="1">
    <citation type="submission" date="2015-01" db="EMBL/GenBank/DDBJ databases">
        <authorList>
            <person name="Durling Mikael"/>
        </authorList>
    </citation>
    <scope>NUCLEOTIDE SEQUENCE</scope>
</reference>
<accession>A0A0B7K5B4</accession>
<keyword evidence="6 11" id="KW-1133">Transmembrane helix</keyword>
<dbReference type="GO" id="GO:0005741">
    <property type="term" value="C:mitochondrial outer membrane"/>
    <property type="evidence" value="ECO:0007669"/>
    <property type="project" value="InterPro"/>
</dbReference>
<evidence type="ECO:0000256" key="2">
    <source>
        <dbReference type="ARBA" id="ARBA00009877"/>
    </source>
</evidence>
<feature type="domain" description="Membrane insertase YidC/Oxa/ALB C-terminal" evidence="12">
    <location>
        <begin position="312"/>
        <end position="501"/>
    </location>
</feature>
<evidence type="ECO:0000256" key="5">
    <source>
        <dbReference type="ARBA" id="ARBA00022946"/>
    </source>
</evidence>
<feature type="transmembrane region" description="Helical" evidence="11">
    <location>
        <begin position="306"/>
        <end position="329"/>
    </location>
</feature>
<sequence>ARSLRKSVRLDETRRASRSFPQRYRPSSRQRRSQASGLYSSLSHLQSHIAAMALDEPTNPLAESGVTMHSDSEQYGEELSGSPGSSGSPVILYQPPTVWSLLRGAAINLVLPFINGMMLGFGELFAHEAAFRLGWGGTKIPSRTFLKNGRQFGTLKASLSGGSAVRASPFSNNRPYVAPIALGGPASVRAFSVWGYHIPGTGKKSTPATPPAESVVPEEVVETASAAKDAATSAVETVAAAPVEAATNTAQAVAESTELSAISDIVNSGAEILSRAEGLGYLKSLGLNYGYGFTSTMQWVLEHVHVWGGVGWGGAIIITGLLMRVAMFYPQVQSVKFSSKMKMMQEDPRHKEVMEQMQKAAREGDRSAQQQAQFLSSVLRKEYDVPVTGLLWTFLPIPFSIGLFRILNGMASIPVPSLETAGWLWFQDLSAADPYYALPALATGIMLLTMKLNQVNSTPKQQKMLKTMSYVLVPVMLIATSFLSAAINLMGVTVAAFTMITGRILLNNKFRAAMGIPPVVPPAPKPVEQLSYEAPRQQPATIREKLTDNLEDVKKGFSESVTKMTGSVRGTDKDRAERQRKESIQKLEDKRADEERRLFEEKYKRKA</sequence>
<dbReference type="Pfam" id="PF02096">
    <property type="entry name" value="60KD_IMP"/>
    <property type="match status" value="1"/>
</dbReference>
<feature type="compositionally biased region" description="Basic and acidic residues" evidence="10">
    <location>
        <begin position="570"/>
        <end position="607"/>
    </location>
</feature>
<gene>
    <name evidence="13" type="ORF">BN869_000006262_1</name>
</gene>
<name>A0A0B7K5B4_BIOOC</name>
<dbReference type="AlphaFoldDB" id="A0A0B7K5B4"/>
<keyword evidence="5" id="KW-0809">Transit peptide</keyword>
<feature type="transmembrane region" description="Helical" evidence="11">
    <location>
        <begin position="464"/>
        <end position="483"/>
    </location>
</feature>
<feature type="region of interest" description="Disordered" evidence="10">
    <location>
        <begin position="1"/>
        <end position="37"/>
    </location>
</feature>
<evidence type="ECO:0000259" key="12">
    <source>
        <dbReference type="Pfam" id="PF02096"/>
    </source>
</evidence>
<dbReference type="PANTHER" id="PTHR12428">
    <property type="entry name" value="OXA1"/>
    <property type="match status" value="1"/>
</dbReference>
<keyword evidence="3 9" id="KW-0812">Transmembrane</keyword>
<dbReference type="CDD" id="cd20069">
    <property type="entry name" value="5TM_Oxa1-like"/>
    <property type="match status" value="1"/>
</dbReference>
<evidence type="ECO:0000256" key="9">
    <source>
        <dbReference type="RuleBase" id="RU003945"/>
    </source>
</evidence>
<evidence type="ECO:0000256" key="8">
    <source>
        <dbReference type="ARBA" id="ARBA00023136"/>
    </source>
</evidence>
<keyword evidence="7" id="KW-0496">Mitochondrion</keyword>
<dbReference type="EMBL" id="CDPU01000017">
    <property type="protein sequence ID" value="CEO50205.1"/>
    <property type="molecule type" value="Genomic_DNA"/>
</dbReference>
<comment type="subcellular location">
    <subcellularLocation>
        <location evidence="9">Membrane</location>
        <topology evidence="9">Multi-pass membrane protein</topology>
    </subcellularLocation>
    <subcellularLocation>
        <location evidence="1">Mitochondrion inner membrane</location>
        <topology evidence="1">Multi-pass membrane protein</topology>
    </subcellularLocation>
</comment>
<evidence type="ECO:0000256" key="3">
    <source>
        <dbReference type="ARBA" id="ARBA00022692"/>
    </source>
</evidence>
<evidence type="ECO:0000256" key="1">
    <source>
        <dbReference type="ARBA" id="ARBA00004448"/>
    </source>
</evidence>
<evidence type="ECO:0000256" key="10">
    <source>
        <dbReference type="SAM" id="MobiDB-lite"/>
    </source>
</evidence>
<dbReference type="InterPro" id="IPR028055">
    <property type="entry name" value="YidC/Oxa/ALB_C"/>
</dbReference>
<dbReference type="Pfam" id="PF08219">
    <property type="entry name" value="TOM13"/>
    <property type="match status" value="1"/>
</dbReference>
<feature type="transmembrane region" description="Helical" evidence="11">
    <location>
        <begin position="390"/>
        <end position="415"/>
    </location>
</feature>
<evidence type="ECO:0000256" key="11">
    <source>
        <dbReference type="SAM" id="Phobius"/>
    </source>
</evidence>
<dbReference type="GO" id="GO:0032977">
    <property type="term" value="F:membrane insertase activity"/>
    <property type="evidence" value="ECO:0007669"/>
    <property type="project" value="InterPro"/>
</dbReference>
<dbReference type="InterPro" id="IPR001708">
    <property type="entry name" value="YidC/ALB3/OXA1/COX18"/>
</dbReference>
<dbReference type="InterPro" id="IPR013262">
    <property type="entry name" value="OMP_MIM1/TOM13_mt"/>
</dbReference>
<comment type="similarity">
    <text evidence="2 9">Belongs to the OXA1/ALB3/YidC family.</text>
</comment>